<evidence type="ECO:0000313" key="2">
    <source>
        <dbReference type="EMBL" id="KAK4034375.1"/>
    </source>
</evidence>
<protein>
    <submittedName>
        <fullName evidence="2">Acyl-coenzyme A thioesterase THEM4</fullName>
    </submittedName>
</protein>
<dbReference type="Proteomes" id="UP001303115">
    <property type="component" value="Unassembled WGS sequence"/>
</dbReference>
<dbReference type="PANTHER" id="PTHR47260">
    <property type="entry name" value="UPF0644 PROTEIN PB2B4.06"/>
    <property type="match status" value="1"/>
</dbReference>
<dbReference type="CDD" id="cd03443">
    <property type="entry name" value="PaaI_thioesterase"/>
    <property type="match status" value="1"/>
</dbReference>
<dbReference type="EMBL" id="MU854482">
    <property type="protein sequence ID" value="KAK4034375.1"/>
    <property type="molecule type" value="Genomic_DNA"/>
</dbReference>
<reference evidence="3" key="1">
    <citation type="journal article" date="2023" name="Mol. Phylogenet. Evol.">
        <title>Genome-scale phylogeny and comparative genomics of the fungal order Sordariales.</title>
        <authorList>
            <person name="Hensen N."/>
            <person name="Bonometti L."/>
            <person name="Westerberg I."/>
            <person name="Brannstrom I.O."/>
            <person name="Guillou S."/>
            <person name="Cros-Aarteil S."/>
            <person name="Calhoun S."/>
            <person name="Haridas S."/>
            <person name="Kuo A."/>
            <person name="Mondo S."/>
            <person name="Pangilinan J."/>
            <person name="Riley R."/>
            <person name="LaButti K."/>
            <person name="Andreopoulos B."/>
            <person name="Lipzen A."/>
            <person name="Chen C."/>
            <person name="Yan M."/>
            <person name="Daum C."/>
            <person name="Ng V."/>
            <person name="Clum A."/>
            <person name="Steindorff A."/>
            <person name="Ohm R.A."/>
            <person name="Martin F."/>
            <person name="Silar P."/>
            <person name="Natvig D.O."/>
            <person name="Lalanne C."/>
            <person name="Gautier V."/>
            <person name="Ament-Velasquez S.L."/>
            <person name="Kruys A."/>
            <person name="Hutchinson M.I."/>
            <person name="Powell A.J."/>
            <person name="Barry K."/>
            <person name="Miller A.N."/>
            <person name="Grigoriev I.V."/>
            <person name="Debuchy R."/>
            <person name="Gladieux P."/>
            <person name="Hiltunen Thoren M."/>
            <person name="Johannesson H."/>
        </authorList>
    </citation>
    <scope>NUCLEOTIDE SEQUENCE [LARGE SCALE GENOMIC DNA]</scope>
    <source>
        <strain evidence="3">CBS 284.82</strain>
    </source>
</reference>
<evidence type="ECO:0000259" key="1">
    <source>
        <dbReference type="Pfam" id="PF03061"/>
    </source>
</evidence>
<name>A0AAN6P9V8_9PEZI</name>
<dbReference type="SUPFAM" id="SSF54637">
    <property type="entry name" value="Thioesterase/thiol ester dehydrase-isomerase"/>
    <property type="match status" value="1"/>
</dbReference>
<feature type="domain" description="Thioesterase" evidence="1">
    <location>
        <begin position="99"/>
        <end position="184"/>
    </location>
</feature>
<dbReference type="PANTHER" id="PTHR47260:SF6">
    <property type="entry name" value="THIOESTERASE DOMAIN-CONTAINING PROTEIN"/>
    <property type="match status" value="1"/>
</dbReference>
<proteinExistence type="predicted"/>
<dbReference type="InterPro" id="IPR029069">
    <property type="entry name" value="HotDog_dom_sf"/>
</dbReference>
<dbReference type="InterPro" id="IPR006683">
    <property type="entry name" value="Thioestr_dom"/>
</dbReference>
<organism evidence="2 3">
    <name type="scientific">Parachaetomium inaequale</name>
    <dbReference type="NCBI Taxonomy" id="2588326"/>
    <lineage>
        <taxon>Eukaryota</taxon>
        <taxon>Fungi</taxon>
        <taxon>Dikarya</taxon>
        <taxon>Ascomycota</taxon>
        <taxon>Pezizomycotina</taxon>
        <taxon>Sordariomycetes</taxon>
        <taxon>Sordariomycetidae</taxon>
        <taxon>Sordariales</taxon>
        <taxon>Chaetomiaceae</taxon>
        <taxon>Parachaetomium</taxon>
    </lineage>
</organism>
<dbReference type="Pfam" id="PF03061">
    <property type="entry name" value="4HBT"/>
    <property type="match status" value="1"/>
</dbReference>
<gene>
    <name evidence="2" type="ORF">C8A01DRAFT_18810</name>
</gene>
<dbReference type="Gene3D" id="3.10.129.10">
    <property type="entry name" value="Hotdog Thioesterase"/>
    <property type="match status" value="1"/>
</dbReference>
<sequence length="200" mass="21616">MTDLHQANQAANAAQIAYFRAIPWCAAHLPPSPDLTIAQSQSRTLSPTYEHALLARTLNNPAAIPAYIAFYPLPPSPDTLVREVRAFLALGPLVNGWEGLCHGGVVATMLDETMAAVVDVNKRRGLMAQTAPMVTGRLAVTYLRPVRTGTVDKARVVLVVGRLARVEGRKYTLEGEVQEEGGEVLAKGESVFFELKAGRL</sequence>
<dbReference type="AlphaFoldDB" id="A0AAN6P9V8"/>
<keyword evidence="3" id="KW-1185">Reference proteome</keyword>
<comment type="caution">
    <text evidence="2">The sequence shown here is derived from an EMBL/GenBank/DDBJ whole genome shotgun (WGS) entry which is preliminary data.</text>
</comment>
<accession>A0AAN6P9V8</accession>
<evidence type="ECO:0000313" key="3">
    <source>
        <dbReference type="Proteomes" id="UP001303115"/>
    </source>
</evidence>
<dbReference type="InterPro" id="IPR052061">
    <property type="entry name" value="PTE-AB_protein"/>
</dbReference>